<dbReference type="PANTHER" id="PTHR11487">
    <property type="entry name" value="THIOESTERASE"/>
    <property type="match status" value="1"/>
</dbReference>
<dbReference type="RefSeq" id="WP_184738282.1">
    <property type="nucleotide sequence ID" value="NZ_JACHJG010000014.1"/>
</dbReference>
<evidence type="ECO:0000313" key="5">
    <source>
        <dbReference type="EMBL" id="MBB4889662.1"/>
    </source>
</evidence>
<dbReference type="Proteomes" id="UP000556436">
    <property type="component" value="Unassembled WGS sequence"/>
</dbReference>
<dbReference type="PANTHER" id="PTHR11487:SF0">
    <property type="entry name" value="S-ACYL FATTY ACID SYNTHASE THIOESTERASE, MEDIUM CHAIN"/>
    <property type="match status" value="1"/>
</dbReference>
<evidence type="ECO:0000259" key="4">
    <source>
        <dbReference type="SMART" id="SM00824"/>
    </source>
</evidence>
<dbReference type="InterPro" id="IPR001031">
    <property type="entry name" value="Thioesterase"/>
</dbReference>
<evidence type="ECO:0000313" key="6">
    <source>
        <dbReference type="Proteomes" id="UP000556436"/>
    </source>
</evidence>
<dbReference type="AlphaFoldDB" id="A0A7W7LGB6"/>
<keyword evidence="2" id="KW-0378">Hydrolase</keyword>
<gene>
    <name evidence="5" type="ORF">FHS38_005738</name>
</gene>
<protein>
    <submittedName>
        <fullName evidence="5">Surfactin synthase thioesterase subunit</fullName>
    </submittedName>
</protein>
<name>A0A7W7LGB6_STRNE</name>
<dbReference type="SUPFAM" id="SSF53474">
    <property type="entry name" value="alpha/beta-Hydrolases"/>
    <property type="match status" value="1"/>
</dbReference>
<dbReference type="Gene3D" id="3.40.50.1820">
    <property type="entry name" value="alpha/beta hydrolase"/>
    <property type="match status" value="1"/>
</dbReference>
<dbReference type="InterPro" id="IPR029058">
    <property type="entry name" value="AB_hydrolase_fold"/>
</dbReference>
<dbReference type="Pfam" id="PF00975">
    <property type="entry name" value="Thioesterase"/>
    <property type="match status" value="1"/>
</dbReference>
<evidence type="ECO:0000256" key="2">
    <source>
        <dbReference type="ARBA" id="ARBA00022801"/>
    </source>
</evidence>
<evidence type="ECO:0000256" key="1">
    <source>
        <dbReference type="ARBA" id="ARBA00007169"/>
    </source>
</evidence>
<proteinExistence type="inferred from homology"/>
<dbReference type="InterPro" id="IPR012223">
    <property type="entry name" value="TEII"/>
</dbReference>
<comment type="caution">
    <text evidence="5">The sequence shown here is derived from an EMBL/GenBank/DDBJ whole genome shotgun (WGS) entry which is preliminary data.</text>
</comment>
<accession>A0A7W7LGB6</accession>
<sequence>MSAVPDTTVVALKRTEGAERTLVCLGFCGGGTAAYHKWAAAMPAATDLLAVCYPGREGRFVEDFADSWGALAEDATAAVRAATAAGGPYVLFGHSMGGWMAFDVTCRLAAAGDPAPEALVVSSCNAPDRGLTARDRFPAQRDGDGELLTWMSTHGLLPAHVLGDEDLTEMAVELMRADIRVRDTFTYGGAKVTVPLQVFSGADDPVVGDDAGTRWGGLTTAAHRHDVLPGGHFYTPEVWRTLPDRIPALTAPDGQPHTLPTGHTDRRRAA</sequence>
<comment type="similarity">
    <text evidence="1">Belongs to the thioesterase family.</text>
</comment>
<reference evidence="5 6" key="1">
    <citation type="submission" date="2020-08" db="EMBL/GenBank/DDBJ databases">
        <title>Genomic Encyclopedia of Type Strains, Phase III (KMG-III): the genomes of soil and plant-associated and newly described type strains.</title>
        <authorList>
            <person name="Whitman W."/>
        </authorList>
    </citation>
    <scope>NUCLEOTIDE SEQUENCE [LARGE SCALE GENOMIC DNA]</scope>
    <source>
        <strain evidence="5 6">CECT 3265</strain>
    </source>
</reference>
<dbReference type="InterPro" id="IPR020802">
    <property type="entry name" value="TesA-like"/>
</dbReference>
<dbReference type="EMBL" id="JACHJG010000014">
    <property type="protein sequence ID" value="MBB4889662.1"/>
    <property type="molecule type" value="Genomic_DNA"/>
</dbReference>
<keyword evidence="6" id="KW-1185">Reference proteome</keyword>
<dbReference type="SMART" id="SM00824">
    <property type="entry name" value="PKS_TE"/>
    <property type="match status" value="1"/>
</dbReference>
<feature type="region of interest" description="Disordered" evidence="3">
    <location>
        <begin position="246"/>
        <end position="270"/>
    </location>
</feature>
<dbReference type="GO" id="GO:0008610">
    <property type="term" value="P:lipid biosynthetic process"/>
    <property type="evidence" value="ECO:0007669"/>
    <property type="project" value="TreeGrafter"/>
</dbReference>
<feature type="domain" description="Thioesterase TesA-like" evidence="4">
    <location>
        <begin position="23"/>
        <end position="228"/>
    </location>
</feature>
<organism evidence="5 6">
    <name type="scientific">Streptomyces netropsis</name>
    <name type="common">Streptoverticillium netropsis</name>
    <dbReference type="NCBI Taxonomy" id="55404"/>
    <lineage>
        <taxon>Bacteria</taxon>
        <taxon>Bacillati</taxon>
        <taxon>Actinomycetota</taxon>
        <taxon>Actinomycetes</taxon>
        <taxon>Kitasatosporales</taxon>
        <taxon>Streptomycetaceae</taxon>
        <taxon>Streptomyces</taxon>
    </lineage>
</organism>
<dbReference type="GO" id="GO:0016787">
    <property type="term" value="F:hydrolase activity"/>
    <property type="evidence" value="ECO:0007669"/>
    <property type="project" value="UniProtKB-KW"/>
</dbReference>
<evidence type="ECO:0000256" key="3">
    <source>
        <dbReference type="SAM" id="MobiDB-lite"/>
    </source>
</evidence>